<comment type="function">
    <text evidence="5">Responsible for synthesis of pseudouridine from uracil.</text>
</comment>
<protein>
    <recommendedName>
        <fullName evidence="5">Pseudouridine synthase</fullName>
        <ecNumber evidence="5">5.4.99.-</ecNumber>
    </recommendedName>
</protein>
<dbReference type="PANTHER" id="PTHR21600:SF35">
    <property type="entry name" value="PSEUDOURIDINE SYNTHASE"/>
    <property type="match status" value="1"/>
</dbReference>
<evidence type="ECO:0000256" key="4">
    <source>
        <dbReference type="PROSITE-ProRule" id="PRU00182"/>
    </source>
</evidence>
<comment type="catalytic activity">
    <reaction evidence="1 5">
        <text>a uridine in RNA = a pseudouridine in RNA</text>
        <dbReference type="Rhea" id="RHEA:48348"/>
        <dbReference type="Rhea" id="RHEA-COMP:12068"/>
        <dbReference type="Rhea" id="RHEA-COMP:12069"/>
        <dbReference type="ChEBI" id="CHEBI:65314"/>
        <dbReference type="ChEBI" id="CHEBI:65315"/>
    </reaction>
</comment>
<dbReference type="Pfam" id="PF00849">
    <property type="entry name" value="PseudoU_synth_2"/>
    <property type="match status" value="1"/>
</dbReference>
<dbReference type="GO" id="GO:0003723">
    <property type="term" value="F:RNA binding"/>
    <property type="evidence" value="ECO:0007669"/>
    <property type="project" value="UniProtKB-KW"/>
</dbReference>
<dbReference type="PROSITE" id="PS50889">
    <property type="entry name" value="S4"/>
    <property type="match status" value="1"/>
</dbReference>
<dbReference type="PATRIC" id="fig|1218508.4.peg.1200"/>
<evidence type="ECO:0000313" key="7">
    <source>
        <dbReference type="EMBL" id="KJY48801.1"/>
    </source>
</evidence>
<comment type="caution">
    <text evidence="7">The sequence shown here is derived from an EMBL/GenBank/DDBJ whole genome shotgun (WGS) entry which is preliminary data.</text>
</comment>
<keyword evidence="5" id="KW-0413">Isomerase</keyword>
<evidence type="ECO:0000313" key="8">
    <source>
        <dbReference type="Proteomes" id="UP000033695"/>
    </source>
</evidence>
<dbReference type="PANTHER" id="PTHR21600">
    <property type="entry name" value="MITOCHONDRIAL RNA PSEUDOURIDINE SYNTHASE"/>
    <property type="match status" value="1"/>
</dbReference>
<dbReference type="RefSeq" id="WP_045923055.1">
    <property type="nucleotide sequence ID" value="NZ_JBHTHW010000008.1"/>
</dbReference>
<feature type="active site" evidence="3">
    <location>
        <position position="134"/>
    </location>
</feature>
<dbReference type="GO" id="GO:0000455">
    <property type="term" value="P:enzyme-directed rRNA pseudouridine synthesis"/>
    <property type="evidence" value="ECO:0007669"/>
    <property type="project" value="TreeGrafter"/>
</dbReference>
<keyword evidence="8" id="KW-1185">Reference proteome</keyword>
<organism evidence="7 8">
    <name type="scientific">Bombilactobacillus mellis</name>
    <dbReference type="NCBI Taxonomy" id="1218508"/>
    <lineage>
        <taxon>Bacteria</taxon>
        <taxon>Bacillati</taxon>
        <taxon>Bacillota</taxon>
        <taxon>Bacilli</taxon>
        <taxon>Lactobacillales</taxon>
        <taxon>Lactobacillaceae</taxon>
        <taxon>Bombilactobacillus</taxon>
    </lineage>
</organism>
<dbReference type="HOGENOM" id="CLU_016902_8_2_9"/>
<dbReference type="SUPFAM" id="SSF55120">
    <property type="entry name" value="Pseudouridine synthase"/>
    <property type="match status" value="1"/>
</dbReference>
<comment type="similarity">
    <text evidence="2 5">Belongs to the pseudouridine synthase RluA family.</text>
</comment>
<evidence type="ECO:0000259" key="6">
    <source>
        <dbReference type="Pfam" id="PF00849"/>
    </source>
</evidence>
<feature type="domain" description="Pseudouridine synthase RsuA/RluA-like" evidence="6">
    <location>
        <begin position="86"/>
        <end position="239"/>
    </location>
</feature>
<dbReference type="EC" id="5.4.99.-" evidence="5"/>
<name>A0A0F4KUB3_9LACO</name>
<gene>
    <name evidence="7" type="primary">rluD</name>
    <name evidence="7" type="ORF">JG29_12120</name>
</gene>
<dbReference type="GO" id="GO:0009982">
    <property type="term" value="F:pseudouridine synthase activity"/>
    <property type="evidence" value="ECO:0007669"/>
    <property type="project" value="InterPro"/>
</dbReference>
<dbReference type="InterPro" id="IPR020103">
    <property type="entry name" value="PsdUridine_synth_cat_dom_sf"/>
</dbReference>
<dbReference type="InterPro" id="IPR006145">
    <property type="entry name" value="PsdUridine_synth_RsuA/RluA"/>
</dbReference>
<sequence>MIYRWQKQDACPQKLGNFLGRQGFSKTQLKKLRFHQGQVYVNHHRRYFNYQLQQNDEIHVVLPQEKTSTKIQPLAGPVTVLYEDDNYLLVNKPAGLASLPVMNINSATLANYVKSYLQTSQANNDVIHLVSRLDRDTSGIVTFAKNAYAHSLLASEFQTTAITKEYDAFVQGKFSQDQLQGQICAPIGVDCHNHNLRCVTDQGKWAVTKYRVIRQYSNFTWVKVQLVTGRTHQIRVHFAYLGHPLVGDEAYGGRHDLLSRQALHCCRISFLNQPVQKRVTVRAPLPLDLKKLLHSED</sequence>
<dbReference type="GO" id="GO:0140098">
    <property type="term" value="F:catalytic activity, acting on RNA"/>
    <property type="evidence" value="ECO:0007669"/>
    <property type="project" value="UniProtKB-ARBA"/>
</dbReference>
<dbReference type="Gene3D" id="3.30.2350.10">
    <property type="entry name" value="Pseudouridine synthase"/>
    <property type="match status" value="1"/>
</dbReference>
<dbReference type="EMBL" id="JXBZ01000008">
    <property type="protein sequence ID" value="KJY48801.1"/>
    <property type="molecule type" value="Genomic_DNA"/>
</dbReference>
<dbReference type="OrthoDB" id="9807829at2"/>
<evidence type="ECO:0000256" key="5">
    <source>
        <dbReference type="RuleBase" id="RU362028"/>
    </source>
</evidence>
<dbReference type="InterPro" id="IPR006225">
    <property type="entry name" value="PsdUridine_synth_RluC/D"/>
</dbReference>
<dbReference type="AlphaFoldDB" id="A0A0F4KUB3"/>
<proteinExistence type="inferred from homology"/>
<dbReference type="NCBIfam" id="TIGR00005">
    <property type="entry name" value="rluA_subfam"/>
    <property type="match status" value="1"/>
</dbReference>
<dbReference type="Proteomes" id="UP000033695">
    <property type="component" value="Unassembled WGS sequence"/>
</dbReference>
<dbReference type="CDD" id="cd02869">
    <property type="entry name" value="PseudoU_synth_RluA_like"/>
    <property type="match status" value="1"/>
</dbReference>
<accession>A0A0F4KUB3</accession>
<dbReference type="InterPro" id="IPR050188">
    <property type="entry name" value="RluA_PseudoU_synthase"/>
</dbReference>
<evidence type="ECO:0000256" key="2">
    <source>
        <dbReference type="ARBA" id="ARBA00010876"/>
    </source>
</evidence>
<keyword evidence="4" id="KW-0694">RNA-binding</keyword>
<reference evidence="7 8" key="1">
    <citation type="submission" date="2014-12" db="EMBL/GenBank/DDBJ databases">
        <title>Comparative genomics of the lactic acid bacteria isolated from the honey bee gut.</title>
        <authorList>
            <person name="Ellegaard K.M."/>
            <person name="Tamarit D."/>
            <person name="Javelind E."/>
            <person name="Olofsson T."/>
            <person name="Andersson S.G."/>
            <person name="Vasquez A."/>
        </authorList>
    </citation>
    <scope>NUCLEOTIDE SEQUENCE [LARGE SCALE GENOMIC DNA]</scope>
    <source>
        <strain evidence="7 8">Hon2</strain>
    </source>
</reference>
<evidence type="ECO:0000256" key="3">
    <source>
        <dbReference type="PIRSR" id="PIRSR606225-1"/>
    </source>
</evidence>
<evidence type="ECO:0000256" key="1">
    <source>
        <dbReference type="ARBA" id="ARBA00000073"/>
    </source>
</evidence>
<dbReference type="STRING" id="1218508.JG29_12120"/>